<name>A0AAT9GRW9_9CREN</name>
<organism evidence="1">
    <name type="scientific">Sulfurisphaera javensis</name>
    <dbReference type="NCBI Taxonomy" id="2049879"/>
    <lineage>
        <taxon>Archaea</taxon>
        <taxon>Thermoproteota</taxon>
        <taxon>Thermoprotei</taxon>
        <taxon>Sulfolobales</taxon>
        <taxon>Sulfolobaceae</taxon>
        <taxon>Sulfurisphaera</taxon>
    </lineage>
</organism>
<dbReference type="EMBL" id="AP031322">
    <property type="protein sequence ID" value="BFH73556.1"/>
    <property type="molecule type" value="Genomic_DNA"/>
</dbReference>
<gene>
    <name evidence="1" type="ORF">SJAV_15000</name>
</gene>
<sequence>MIIQVLYDKIDKELLSVVKILRGLKGEKEIFFSKSRKNEIIIDSYKIWEKGESKENIIEGFYDVKIYELVKGAIIGVSS</sequence>
<dbReference type="AlphaFoldDB" id="A0AAT9GRW9"/>
<evidence type="ECO:0000313" key="1">
    <source>
        <dbReference type="EMBL" id="BFH73556.1"/>
    </source>
</evidence>
<proteinExistence type="predicted"/>
<accession>A0AAT9GRW9</accession>
<dbReference type="GeneID" id="92354458"/>
<reference evidence="1" key="1">
    <citation type="submission" date="2024-03" db="EMBL/GenBank/DDBJ databases">
        <title>Complete genome sequence of Sulfurisphaera javensis strain KD-1.</title>
        <authorList>
            <person name="Sakai H."/>
            <person name="Nur N."/>
            <person name="Suwanto A."/>
            <person name="Kurosawa N."/>
        </authorList>
    </citation>
    <scope>NUCLEOTIDE SEQUENCE</scope>
    <source>
        <strain evidence="1">KD-1</strain>
    </source>
</reference>
<protein>
    <submittedName>
        <fullName evidence="1">Uncharacterized protein</fullName>
    </submittedName>
</protein>
<dbReference type="RefSeq" id="WP_369609139.1">
    <property type="nucleotide sequence ID" value="NZ_AP031322.1"/>
</dbReference>
<dbReference type="KEGG" id="sjv:SJAV_15000"/>